<feature type="compositionally biased region" description="Low complexity" evidence="1">
    <location>
        <begin position="141"/>
        <end position="159"/>
    </location>
</feature>
<keyword evidence="3" id="KW-1185">Reference proteome</keyword>
<feature type="compositionally biased region" description="Low complexity" evidence="1">
    <location>
        <begin position="230"/>
        <end position="246"/>
    </location>
</feature>
<evidence type="ECO:0000313" key="2">
    <source>
        <dbReference type="EnsemblProtists" id="EOD05400"/>
    </source>
</evidence>
<evidence type="ECO:0008006" key="4">
    <source>
        <dbReference type="Google" id="ProtNLM"/>
    </source>
</evidence>
<proteinExistence type="predicted"/>
<accession>A0A0D3I2B5</accession>
<dbReference type="KEGG" id="ehx:EMIHUDRAFT_199104"/>
<evidence type="ECO:0000313" key="3">
    <source>
        <dbReference type="Proteomes" id="UP000013827"/>
    </source>
</evidence>
<feature type="region of interest" description="Disordered" evidence="1">
    <location>
        <begin position="208"/>
        <end position="265"/>
    </location>
</feature>
<reference evidence="3" key="1">
    <citation type="journal article" date="2013" name="Nature">
        <title>Pan genome of the phytoplankton Emiliania underpins its global distribution.</title>
        <authorList>
            <person name="Read B.A."/>
            <person name="Kegel J."/>
            <person name="Klute M.J."/>
            <person name="Kuo A."/>
            <person name="Lefebvre S.C."/>
            <person name="Maumus F."/>
            <person name="Mayer C."/>
            <person name="Miller J."/>
            <person name="Monier A."/>
            <person name="Salamov A."/>
            <person name="Young J."/>
            <person name="Aguilar M."/>
            <person name="Claverie J.M."/>
            <person name="Frickenhaus S."/>
            <person name="Gonzalez K."/>
            <person name="Herman E.K."/>
            <person name="Lin Y.C."/>
            <person name="Napier J."/>
            <person name="Ogata H."/>
            <person name="Sarno A.F."/>
            <person name="Shmutz J."/>
            <person name="Schroeder D."/>
            <person name="de Vargas C."/>
            <person name="Verret F."/>
            <person name="von Dassow P."/>
            <person name="Valentin K."/>
            <person name="Van de Peer Y."/>
            <person name="Wheeler G."/>
            <person name="Dacks J.B."/>
            <person name="Delwiche C.F."/>
            <person name="Dyhrman S.T."/>
            <person name="Glockner G."/>
            <person name="John U."/>
            <person name="Richards T."/>
            <person name="Worden A.Z."/>
            <person name="Zhang X."/>
            <person name="Grigoriev I.V."/>
            <person name="Allen A.E."/>
            <person name="Bidle K."/>
            <person name="Borodovsky M."/>
            <person name="Bowler C."/>
            <person name="Brownlee C."/>
            <person name="Cock J.M."/>
            <person name="Elias M."/>
            <person name="Gladyshev V.N."/>
            <person name="Groth M."/>
            <person name="Guda C."/>
            <person name="Hadaegh A."/>
            <person name="Iglesias-Rodriguez M.D."/>
            <person name="Jenkins J."/>
            <person name="Jones B.M."/>
            <person name="Lawson T."/>
            <person name="Leese F."/>
            <person name="Lindquist E."/>
            <person name="Lobanov A."/>
            <person name="Lomsadze A."/>
            <person name="Malik S.B."/>
            <person name="Marsh M.E."/>
            <person name="Mackinder L."/>
            <person name="Mock T."/>
            <person name="Mueller-Roeber B."/>
            <person name="Pagarete A."/>
            <person name="Parker M."/>
            <person name="Probert I."/>
            <person name="Quesneville H."/>
            <person name="Raines C."/>
            <person name="Rensing S.A."/>
            <person name="Riano-Pachon D.M."/>
            <person name="Richier S."/>
            <person name="Rokitta S."/>
            <person name="Shiraiwa Y."/>
            <person name="Soanes D.M."/>
            <person name="van der Giezen M."/>
            <person name="Wahlund T.M."/>
            <person name="Williams B."/>
            <person name="Wilson W."/>
            <person name="Wolfe G."/>
            <person name="Wurch L.L."/>
        </authorList>
    </citation>
    <scope>NUCLEOTIDE SEQUENCE</scope>
</reference>
<feature type="region of interest" description="Disordered" evidence="1">
    <location>
        <begin position="141"/>
        <end position="170"/>
    </location>
</feature>
<organism evidence="2 3">
    <name type="scientific">Emiliania huxleyi (strain CCMP1516)</name>
    <dbReference type="NCBI Taxonomy" id="280463"/>
    <lineage>
        <taxon>Eukaryota</taxon>
        <taxon>Haptista</taxon>
        <taxon>Haptophyta</taxon>
        <taxon>Prymnesiophyceae</taxon>
        <taxon>Isochrysidales</taxon>
        <taxon>Noelaerhabdaceae</taxon>
        <taxon>Emiliania</taxon>
    </lineage>
</organism>
<sequence>MSEVIGKALIGYRIKVWWAGDRKWYPGEVTEAAAGRVHLSRQWNEGGALLDNFVRYDDGETKWHSLWHVGEKWEVVKPPSGGVASSRPAAVAYEMCGINGCPLLSGHAGMLRGYLVKLRGYLVKFRDQRAAAHGQSYVVGGSEYSPGGEGSEGAYSPGAEELEGELEASAAPPATCPAAGAVAASLAAEEAAAAPAASAAAHADLEGAYSPGAESEGAYSPGAEEEEAGEALAAPAGTEGLGAAAGDIAESPAAESDGAYSPGAD</sequence>
<dbReference type="GeneID" id="17251405"/>
<dbReference type="AlphaFoldDB" id="A0A0D3I2B5"/>
<dbReference type="Gene3D" id="2.30.30.140">
    <property type="match status" value="1"/>
</dbReference>
<feature type="compositionally biased region" description="Low complexity" evidence="1">
    <location>
        <begin position="208"/>
        <end position="222"/>
    </location>
</feature>
<reference evidence="2" key="2">
    <citation type="submission" date="2024-10" db="UniProtKB">
        <authorList>
            <consortium name="EnsemblProtists"/>
        </authorList>
    </citation>
    <scope>IDENTIFICATION</scope>
</reference>
<evidence type="ECO:0000256" key="1">
    <source>
        <dbReference type="SAM" id="MobiDB-lite"/>
    </source>
</evidence>
<dbReference type="Proteomes" id="UP000013827">
    <property type="component" value="Unassembled WGS sequence"/>
</dbReference>
<name>A0A0D3I2B5_EMIH1</name>
<dbReference type="RefSeq" id="XP_005757829.1">
    <property type="nucleotide sequence ID" value="XM_005757772.1"/>
</dbReference>
<dbReference type="EnsemblProtists" id="EOD05400">
    <property type="protein sequence ID" value="EOD05400"/>
    <property type="gene ID" value="EMIHUDRAFT_199104"/>
</dbReference>
<dbReference type="PaxDb" id="2903-EOD05400"/>
<protein>
    <recommendedName>
        <fullName evidence="4">Tudor domain-containing protein</fullName>
    </recommendedName>
</protein>
<dbReference type="HOGENOM" id="CLU_1051450_0_0_1"/>